<dbReference type="GO" id="GO:0005524">
    <property type="term" value="F:ATP binding"/>
    <property type="evidence" value="ECO:0007669"/>
    <property type="project" value="UniProtKB-UniRule"/>
</dbReference>
<evidence type="ECO:0000256" key="9">
    <source>
        <dbReference type="ARBA" id="ARBA00023029"/>
    </source>
</evidence>
<feature type="domain" description="Toprim" evidence="17">
    <location>
        <begin position="611"/>
        <end position="766"/>
    </location>
</feature>
<dbReference type="PROSITE" id="PS51192">
    <property type="entry name" value="HELICASE_ATP_BIND_1"/>
    <property type="match status" value="1"/>
</dbReference>
<dbReference type="NCBIfam" id="TIGR01054">
    <property type="entry name" value="rgy"/>
    <property type="match status" value="1"/>
</dbReference>
<dbReference type="Gene3D" id="3.40.50.300">
    <property type="entry name" value="P-loop containing nucleotide triphosphate hydrolases"/>
    <property type="match status" value="3"/>
</dbReference>
<dbReference type="Gene3D" id="2.60.510.20">
    <property type="match status" value="1"/>
</dbReference>
<dbReference type="Gene3D" id="1.10.460.10">
    <property type="entry name" value="Topoisomerase I, domain 2"/>
    <property type="match status" value="1"/>
</dbReference>
<comment type="cofactor">
    <cofactor evidence="14">
        <name>Zn(2+)</name>
        <dbReference type="ChEBI" id="CHEBI:29105"/>
    </cofactor>
    <text evidence="14">Binds 1 or 2 zinc ions per subunit.</text>
</comment>
<evidence type="ECO:0000256" key="7">
    <source>
        <dbReference type="ARBA" id="ARBA00022833"/>
    </source>
</evidence>
<name>A0A238YJ54_9BACT</name>
<dbReference type="GO" id="GO:0006265">
    <property type="term" value="P:DNA topological change"/>
    <property type="evidence" value="ECO:0007669"/>
    <property type="project" value="UniProtKB-UniRule"/>
</dbReference>
<dbReference type="PANTHER" id="PTHR43505">
    <property type="entry name" value="REVERSE GYRASE"/>
    <property type="match status" value="1"/>
</dbReference>
<dbReference type="CDD" id="cd00186">
    <property type="entry name" value="TOP1Ac"/>
    <property type="match status" value="1"/>
</dbReference>
<protein>
    <recommendedName>
        <fullName evidence="14 15">Reverse gyrase</fullName>
        <ecNumber evidence="14">5.6.2.-</ecNumber>
    </recommendedName>
</protein>
<dbReference type="EC" id="5.6.2.-" evidence="14"/>
<keyword evidence="16" id="KW-0175">Coiled coil</keyword>
<evidence type="ECO:0000313" key="21">
    <source>
        <dbReference type="EMBL" id="SNR71090.1"/>
    </source>
</evidence>
<evidence type="ECO:0000256" key="2">
    <source>
        <dbReference type="ARBA" id="ARBA00011245"/>
    </source>
</evidence>
<evidence type="ECO:0000313" key="22">
    <source>
        <dbReference type="Proteomes" id="UP000198405"/>
    </source>
</evidence>
<keyword evidence="9 14" id="KW-0799">Topoisomerase</keyword>
<comment type="subunit">
    <text evidence="2 14">Monomer.</text>
</comment>
<evidence type="ECO:0000256" key="14">
    <source>
        <dbReference type="HAMAP-Rule" id="MF_01125"/>
    </source>
</evidence>
<dbReference type="SMART" id="SM00493">
    <property type="entry name" value="TOPRIM"/>
    <property type="match status" value="1"/>
</dbReference>
<dbReference type="PRINTS" id="PR00417">
    <property type="entry name" value="PRTPISMRASEI"/>
</dbReference>
<evidence type="ECO:0000259" key="17">
    <source>
        <dbReference type="PROSITE" id="PS50880"/>
    </source>
</evidence>
<dbReference type="OrthoDB" id="9804262at2"/>
<dbReference type="InterPro" id="IPR013497">
    <property type="entry name" value="Topo_IA_cen"/>
</dbReference>
<keyword evidence="10 14" id="KW-0238">DNA-binding</keyword>
<keyword evidence="8 14" id="KW-0067">ATP-binding</keyword>
<dbReference type="Proteomes" id="UP000198405">
    <property type="component" value="Unassembled WGS sequence"/>
</dbReference>
<dbReference type="InterPro" id="IPR011545">
    <property type="entry name" value="DEAD/DEAH_box_helicase_dom"/>
</dbReference>
<feature type="domain" description="Topo IA-type catalytic" evidence="20">
    <location>
        <begin position="782"/>
        <end position="1177"/>
    </location>
</feature>
<dbReference type="GO" id="GO:0005737">
    <property type="term" value="C:cytoplasm"/>
    <property type="evidence" value="ECO:0007669"/>
    <property type="project" value="UniProtKB-SubCell"/>
</dbReference>
<dbReference type="Pfam" id="PF17915">
    <property type="entry name" value="zf_Rg"/>
    <property type="match status" value="1"/>
</dbReference>
<comment type="subcellular location">
    <subcellularLocation>
        <location evidence="1 14">Cytoplasm</location>
    </subcellularLocation>
</comment>
<dbReference type="InterPro" id="IPR006171">
    <property type="entry name" value="TOPRIM_dom"/>
</dbReference>
<evidence type="ECO:0000256" key="8">
    <source>
        <dbReference type="ARBA" id="ARBA00022840"/>
    </source>
</evidence>
<dbReference type="PROSITE" id="PS52039">
    <property type="entry name" value="TOPO_IA_2"/>
    <property type="match status" value="1"/>
</dbReference>
<organism evidence="21 22">
    <name type="scientific">Desulfurobacterium atlanticum</name>
    <dbReference type="NCBI Taxonomy" id="240169"/>
    <lineage>
        <taxon>Bacteria</taxon>
        <taxon>Pseudomonadati</taxon>
        <taxon>Aquificota</taxon>
        <taxon>Aquificia</taxon>
        <taxon>Desulfurobacteriales</taxon>
        <taxon>Desulfurobacteriaceae</taxon>
        <taxon>Desulfurobacterium</taxon>
    </lineage>
</organism>
<keyword evidence="11 14" id="KW-0413">Isomerase</keyword>
<proteinExistence type="inferred from homology"/>
<dbReference type="InterPro" id="IPR014001">
    <property type="entry name" value="Helicase_ATP-bd"/>
</dbReference>
<keyword evidence="4 14" id="KW-0479">Metal-binding</keyword>
<dbReference type="SUPFAM" id="SSF56712">
    <property type="entry name" value="Prokaryotic type I DNA topoisomerase"/>
    <property type="match status" value="1"/>
</dbReference>
<dbReference type="GO" id="GO:0008270">
    <property type="term" value="F:zinc ion binding"/>
    <property type="evidence" value="ECO:0007669"/>
    <property type="project" value="UniProtKB-UniRule"/>
</dbReference>
<dbReference type="HAMAP" id="MF_01125">
    <property type="entry name" value="Reverse_gyrase"/>
    <property type="match status" value="1"/>
</dbReference>
<evidence type="ECO:0000256" key="12">
    <source>
        <dbReference type="ARBA" id="ARBA00043976"/>
    </source>
</evidence>
<evidence type="ECO:0000259" key="19">
    <source>
        <dbReference type="PROSITE" id="PS52036"/>
    </source>
</evidence>
<evidence type="ECO:0000256" key="13">
    <source>
        <dbReference type="ARBA" id="ARBA00049360"/>
    </source>
</evidence>
<dbReference type="PROSITE" id="PS52036">
    <property type="entry name" value="ZF_RG_N"/>
    <property type="match status" value="1"/>
</dbReference>
<dbReference type="PROSITE" id="PS50880">
    <property type="entry name" value="TOPRIM"/>
    <property type="match status" value="1"/>
</dbReference>
<dbReference type="RefSeq" id="WP_089322733.1">
    <property type="nucleotide sequence ID" value="NZ_FZOB01000003.1"/>
</dbReference>
<comment type="similarity">
    <text evidence="14">In the C-terminal section; belongs to the type IA topoisomerase family.</text>
</comment>
<dbReference type="CDD" id="cd17924">
    <property type="entry name" value="DDXDc_reverse_gyrase"/>
    <property type="match status" value="1"/>
</dbReference>
<dbReference type="InterPro" id="IPR013824">
    <property type="entry name" value="Topo_IA_cen_sub1"/>
</dbReference>
<evidence type="ECO:0000256" key="4">
    <source>
        <dbReference type="ARBA" id="ARBA00022723"/>
    </source>
</evidence>
<feature type="domain" description="RG N-terminal-type" evidence="19">
    <location>
        <begin position="1"/>
        <end position="41"/>
    </location>
</feature>
<evidence type="ECO:0000256" key="1">
    <source>
        <dbReference type="ARBA" id="ARBA00004496"/>
    </source>
</evidence>
<keyword evidence="14" id="KW-0378">Hydrolase</keyword>
<dbReference type="InterPro" id="IPR040569">
    <property type="entry name" value="Znf_Rg"/>
</dbReference>
<dbReference type="Pfam" id="PF01751">
    <property type="entry name" value="Toprim"/>
    <property type="match status" value="1"/>
</dbReference>
<feature type="region of interest" description="Topoisomerase I" evidence="14">
    <location>
        <begin position="607"/>
        <end position="1185"/>
    </location>
</feature>
<accession>A0A238YJ54</accession>
<dbReference type="Pfam" id="PF00270">
    <property type="entry name" value="DEAD"/>
    <property type="match status" value="1"/>
</dbReference>
<dbReference type="InterPro" id="IPR005736">
    <property type="entry name" value="Reverse_gyrase"/>
</dbReference>
<feature type="domain" description="Helicase ATP-binding" evidence="18">
    <location>
        <begin position="88"/>
        <end position="290"/>
    </location>
</feature>
<evidence type="ECO:0000256" key="10">
    <source>
        <dbReference type="ARBA" id="ARBA00023125"/>
    </source>
</evidence>
<gene>
    <name evidence="14" type="primary">rgy</name>
    <name evidence="21" type="ORF">SAMN06265340_103195</name>
</gene>
<dbReference type="GO" id="GO:0003677">
    <property type="term" value="F:DNA binding"/>
    <property type="evidence" value="ECO:0007669"/>
    <property type="project" value="UniProtKB-UniRule"/>
</dbReference>
<dbReference type="InterPro" id="IPR003602">
    <property type="entry name" value="Topo_IA_DNA-bd_dom"/>
</dbReference>
<dbReference type="InterPro" id="IPR013826">
    <property type="entry name" value="Topo_IA_cen_sub3"/>
</dbReference>
<evidence type="ECO:0000256" key="6">
    <source>
        <dbReference type="ARBA" id="ARBA00022771"/>
    </source>
</evidence>
<comment type="similarity">
    <text evidence="12 14">In the N-terminal section; belongs to the DEAD box helicase family. DDVD subfamily.</text>
</comment>
<feature type="coiled-coil region" evidence="16">
    <location>
        <begin position="1139"/>
        <end position="1166"/>
    </location>
</feature>
<dbReference type="Pfam" id="PF01131">
    <property type="entry name" value="Topoisom_bac"/>
    <property type="match status" value="1"/>
</dbReference>
<evidence type="ECO:0000256" key="16">
    <source>
        <dbReference type="SAM" id="Coils"/>
    </source>
</evidence>
<keyword evidence="7 14" id="KW-0862">Zinc</keyword>
<dbReference type="EMBL" id="FZOB01000003">
    <property type="protein sequence ID" value="SNR71090.1"/>
    <property type="molecule type" value="Genomic_DNA"/>
</dbReference>
<evidence type="ECO:0000256" key="3">
    <source>
        <dbReference type="ARBA" id="ARBA00022490"/>
    </source>
</evidence>
<dbReference type="GO" id="GO:0016887">
    <property type="term" value="F:ATP hydrolysis activity"/>
    <property type="evidence" value="ECO:0007669"/>
    <property type="project" value="RHEA"/>
</dbReference>
<comment type="domain">
    <text evidence="14">Introduction of positive supercoils requires the cooperation of both domains. The helicase-like domain probably does not directly unwind DNA, but more likely acts by driving ATP-dependent conformational changes within the whole enzyme. A beta hairpin in the 'latch' region of the N-terminal domain plays a regulatory role in the enzyme, repressing topoisomerase activity in the absence of ATP and preventing the enzyme from acting as an ATP-independent relaxing enzyme; it also helps to coordinate nucleotide hydrolysis by the ATPase domain with the supercoiling activity of the topoisomerase domain.</text>
</comment>
<comment type="function">
    <text evidence="15">Modifies the topological state of DNA by introducing positive supercoils in an ATP-dependent process, increasing the linking number in steps of +1. Binds to single-stranded DNA, transiently cleaves and then rejoins the ends, introducing a positive supercoil in the process. The scissile phosphodiester is attacked by the catalytic tyrosine of the enzyme, resulting in the formation of a DNA-(5'-phosphotyrosyl)-enzyme intermediate. Involved in rewinding DNA strands in regions of the chromosome that have opened up to allow replication, transcription, DNA repair and/or for DNA protection.</text>
</comment>
<dbReference type="Gene3D" id="1.10.290.10">
    <property type="entry name" value="Topoisomerase I, domain 4"/>
    <property type="match status" value="1"/>
</dbReference>
<keyword evidence="6 14" id="KW-0863">Zinc-finger</keyword>
<dbReference type="GO" id="GO:0006260">
    <property type="term" value="P:DNA replication"/>
    <property type="evidence" value="ECO:0007669"/>
    <property type="project" value="UniProtKB-UniRule"/>
</dbReference>
<dbReference type="SMART" id="SM00436">
    <property type="entry name" value="TOP1Bc"/>
    <property type="match status" value="1"/>
</dbReference>
<keyword evidence="22" id="KW-1185">Reference proteome</keyword>
<dbReference type="SMART" id="SM00487">
    <property type="entry name" value="DEXDc"/>
    <property type="match status" value="1"/>
</dbReference>
<sequence>MKIAYFRRMCPNCGGIIGDDRLSLGLVCEKCLPDAEKEITIRELCSILKKKSNEIKKLCDVESFVNEFQEFFKEKTGFSPWSLQIVWAKRVALGRSFSLIAPTGIGKTTWGIVASAFLEGRSYIVVPTKILVEQIFERVSAITDKNVLAYTGKKREKEKIFQGEFDVLITTTNFLYRNYEKIPSNFKFIFIDDVDSVLKSGKNIDKILKVAGFSDDAISTALEVITLKSKLASVKDEKIRERLLKKIAFLEKKLDSLKKRVDTVLVVSSATSSPKSKRVKLFRELLDFEVGKVSTTLRNVEDVVVLPEKDILEEGINFIKKYGKGVFVFITEVWGKEFVNNVVDLLNSNGIRAVSYENFSVENYDDFRKGKIEAVVGIASYKNPLARGIDIPDAVRYAVFLGVPGMKFLVDFSLAPQKLFSIILACREFLDAEKVVFYLNYLRKYRFMKEEEVEKYPALKSKLEEISTYLKEKFADSEFIKKLKESDSVFLTQEDGNLYLIVGDAVGYIQASGRTSRMFAGGLTKGVSFLLVDDLKAFNSLRKRVSILYKDMEFKVFANKKGIDFANRKGLSLIDEESLKKIFAEVDKDRERVKRILKGELACESRELVKATLVVVESPHKARTIASFFGTPMRRRIGDIDVYEVSSGDRLFAITASKGHLFDLSVKDGRWGVVEENSRFLTVYDTIKRCSVCGYQTVEGFCPKCKKNADIDRKETVEALRDTAIEIDEIFVASDPDTEGEKIAWDVGINLKPLHRNVKRAEFHEITPKAFITAVNNPRNVDINLVKAQLVRRVADRWVGFSLSQNLQKFFGKKWLSAGRVQTPVLGWVIERADKSKEKKKKILLVHTDILSITFEKVKEIFDGEHYLKFKLIERGIEEKNPFPPFNTGELIKAASYELNFSADETMNLAQELFELGFITYHRTDSIRVSSAGISVAKEYICSKFGEEFFKPRVWGEGGAHECIRPVRPLSVDEIRTSLIFSSVSLSIKHLKLYDLIFRRFMASQMRAFEVKYFDYKFILEPENLEKEERFYGEIVKNGWNLILPVILPQIPKNLFEEGKIKIQFLEVKEIPVVYPFTQGELVEEMRERGIGRPSTYAKIVQTLLDRKYVVERGKFLYPTSLGRKVFQYLSTNFPDYVSEEFTRELENLMDRVERGEVDYQKVIKELKAVLKFAEIIAMEETVDR</sequence>
<dbReference type="GO" id="GO:0160097">
    <property type="term" value="F:reverse gyrase activity"/>
    <property type="evidence" value="ECO:0007669"/>
    <property type="project" value="UniProtKB-UniRule"/>
</dbReference>
<reference evidence="22" key="1">
    <citation type="submission" date="2017-06" db="EMBL/GenBank/DDBJ databases">
        <authorList>
            <person name="Varghese N."/>
            <person name="Submissions S."/>
        </authorList>
    </citation>
    <scope>NUCLEOTIDE SEQUENCE [LARGE SCALE GENOMIC DNA]</scope>
    <source>
        <strain evidence="22">DSM 15668</strain>
    </source>
</reference>
<dbReference type="Gene3D" id="3.40.50.140">
    <property type="match status" value="1"/>
</dbReference>
<dbReference type="GO" id="GO:0008094">
    <property type="term" value="F:ATP-dependent activity, acting on DNA"/>
    <property type="evidence" value="ECO:0007669"/>
    <property type="project" value="UniProtKB-UniRule"/>
</dbReference>
<evidence type="ECO:0000256" key="15">
    <source>
        <dbReference type="RuleBase" id="RU004026"/>
    </source>
</evidence>
<dbReference type="InterPro" id="IPR003601">
    <property type="entry name" value="Topo_IA_2"/>
</dbReference>
<keyword evidence="5 14" id="KW-0547">Nucleotide-binding</keyword>
<evidence type="ECO:0000259" key="18">
    <source>
        <dbReference type="PROSITE" id="PS51192"/>
    </source>
</evidence>
<comment type="catalytic activity">
    <reaction evidence="13 14 15">
        <text>ATP + H2O = ADP + phosphate + H(+)</text>
        <dbReference type="Rhea" id="RHEA:13065"/>
        <dbReference type="ChEBI" id="CHEBI:15377"/>
        <dbReference type="ChEBI" id="CHEBI:15378"/>
        <dbReference type="ChEBI" id="CHEBI:30616"/>
        <dbReference type="ChEBI" id="CHEBI:43474"/>
        <dbReference type="ChEBI" id="CHEBI:456216"/>
    </reaction>
</comment>
<keyword evidence="3 14" id="KW-0963">Cytoplasm</keyword>
<dbReference type="InterPro" id="IPR023405">
    <property type="entry name" value="Topo_IA_core_domain"/>
</dbReference>
<feature type="binding site" evidence="14">
    <location>
        <position position="84"/>
    </location>
    <ligand>
        <name>ATP</name>
        <dbReference type="ChEBI" id="CHEBI:30616"/>
    </ligand>
</feature>
<dbReference type="SUPFAM" id="SSF52540">
    <property type="entry name" value="P-loop containing nucleoside triphosphate hydrolases"/>
    <property type="match status" value="2"/>
</dbReference>
<comment type="miscellaneous">
    <text evidence="14">This enzyme is the only unique feature of hyperthermophilic bacteria/archaea known and seems to be essential for adaptation to life at high temperatures. It may play a role in stabilization of DNA at high temperatures.</text>
</comment>
<evidence type="ECO:0000259" key="20">
    <source>
        <dbReference type="PROSITE" id="PS52039"/>
    </source>
</evidence>
<comment type="function">
    <text evidence="14">Modifies the topological state of DNA by introducing positive supercoils in an ATP-dependent process, increasing the linking number in steps of +1. Binds to single-stranded DNA, transiently cleaves and then rejoins the ends, introducing a positive supercoil in the process. The scissile phosphodiester is attacked by the catalytic tyrosine of the enzyme, resulting in the formation of a DNA-(5'-phosphotyrosyl)-enzyme intermediate. Probably involved in rewinding DNA strands in regions of the chromosome that have opened up to allow replication, transcription, DNA repair and/or for DNA protection.</text>
</comment>
<dbReference type="PANTHER" id="PTHR43505:SF1">
    <property type="entry name" value="REVERSE GYRASE"/>
    <property type="match status" value="1"/>
</dbReference>
<dbReference type="AlphaFoldDB" id="A0A238YJ54"/>
<evidence type="ECO:0000256" key="5">
    <source>
        <dbReference type="ARBA" id="ARBA00022741"/>
    </source>
</evidence>
<dbReference type="SMART" id="SM00437">
    <property type="entry name" value="TOP1Ac"/>
    <property type="match status" value="1"/>
</dbReference>
<dbReference type="InterPro" id="IPR027417">
    <property type="entry name" value="P-loop_NTPase"/>
</dbReference>
<feature type="active site" description="O-(5'-phospho-DNA)-tyrosine intermediate" evidence="14">
    <location>
        <position position="921"/>
    </location>
</feature>
<evidence type="ECO:0000256" key="11">
    <source>
        <dbReference type="ARBA" id="ARBA00023235"/>
    </source>
</evidence>